<proteinExistence type="predicted"/>
<keyword evidence="6" id="KW-0695">RNA-directed DNA polymerase</keyword>
<evidence type="ECO:0000313" key="9">
    <source>
        <dbReference type="EMBL" id="CAF5184365.1"/>
    </source>
</evidence>
<dbReference type="Gene3D" id="3.30.70.270">
    <property type="match status" value="1"/>
</dbReference>
<evidence type="ECO:0008006" key="11">
    <source>
        <dbReference type="Google" id="ProtNLM"/>
    </source>
</evidence>
<evidence type="ECO:0000256" key="1">
    <source>
        <dbReference type="ARBA" id="ARBA00022679"/>
    </source>
</evidence>
<dbReference type="Gene3D" id="3.10.20.370">
    <property type="match status" value="1"/>
</dbReference>
<dbReference type="InterPro" id="IPR041373">
    <property type="entry name" value="RT_RNaseH"/>
</dbReference>
<keyword evidence="4" id="KW-0255">Endonuclease</keyword>
<dbReference type="Proteomes" id="UP000681720">
    <property type="component" value="Unassembled WGS sequence"/>
</dbReference>
<evidence type="ECO:0000313" key="10">
    <source>
        <dbReference type="Proteomes" id="UP000681720"/>
    </source>
</evidence>
<sequence length="254" mass="29126">MFLQTNQVEHQNNINEILQEEIIALSNSPWASSVVLAAEKDGSLRFCIDYRTLNAVTIRDAYPIPRIDDTLDALEEAKFISTIHLRSGYWQVQMDPKSQALTPFISHKGLYEFKVMPDGLLNAPATFQRLMDIVLKLINSPIKNTPNFQHPFTLEVDVCAYGLGAVLAQEYNGEKFVIAYASRTLPSAERNYSSTEREALAIVWATKHFRPYIERMEIFIRTDCQALQWLKESKDVTERLGRWAMHLAAFQIKK</sequence>
<gene>
    <name evidence="9" type="ORF">GIL414_LOCUS70452</name>
</gene>
<dbReference type="CDD" id="cd01647">
    <property type="entry name" value="RT_LTR"/>
    <property type="match status" value="1"/>
</dbReference>
<dbReference type="AlphaFoldDB" id="A0A8S3HQ32"/>
<dbReference type="InterPro" id="IPR050951">
    <property type="entry name" value="Retrovirus_Pol_polyprotein"/>
</dbReference>
<evidence type="ECO:0000256" key="6">
    <source>
        <dbReference type="ARBA" id="ARBA00022918"/>
    </source>
</evidence>
<dbReference type="GO" id="GO:0004519">
    <property type="term" value="F:endonuclease activity"/>
    <property type="evidence" value="ECO:0007669"/>
    <property type="project" value="UniProtKB-KW"/>
</dbReference>
<dbReference type="Pfam" id="PF00078">
    <property type="entry name" value="RVT_1"/>
    <property type="match status" value="1"/>
</dbReference>
<feature type="domain" description="Reverse transcriptase" evidence="7">
    <location>
        <begin position="40"/>
        <end position="142"/>
    </location>
</feature>
<dbReference type="PANTHER" id="PTHR37984">
    <property type="entry name" value="PROTEIN CBG26694"/>
    <property type="match status" value="1"/>
</dbReference>
<evidence type="ECO:0000256" key="5">
    <source>
        <dbReference type="ARBA" id="ARBA00022801"/>
    </source>
</evidence>
<keyword evidence="3" id="KW-0540">Nuclease</keyword>
<dbReference type="PANTHER" id="PTHR37984:SF5">
    <property type="entry name" value="PROTEIN NYNRIN-LIKE"/>
    <property type="match status" value="1"/>
</dbReference>
<evidence type="ECO:0000256" key="3">
    <source>
        <dbReference type="ARBA" id="ARBA00022722"/>
    </source>
</evidence>
<dbReference type="InterPro" id="IPR000477">
    <property type="entry name" value="RT_dom"/>
</dbReference>
<dbReference type="InterPro" id="IPR043502">
    <property type="entry name" value="DNA/RNA_pol_sf"/>
</dbReference>
<reference evidence="9" key="1">
    <citation type="submission" date="2021-02" db="EMBL/GenBank/DDBJ databases">
        <authorList>
            <person name="Nowell W R."/>
        </authorList>
    </citation>
    <scope>NUCLEOTIDE SEQUENCE</scope>
</reference>
<comment type="caution">
    <text evidence="9">The sequence shown here is derived from an EMBL/GenBank/DDBJ whole genome shotgun (WGS) entry which is preliminary data.</text>
</comment>
<keyword evidence="1" id="KW-0808">Transferase</keyword>
<evidence type="ECO:0000256" key="2">
    <source>
        <dbReference type="ARBA" id="ARBA00022695"/>
    </source>
</evidence>
<dbReference type="GO" id="GO:0003964">
    <property type="term" value="F:RNA-directed DNA polymerase activity"/>
    <property type="evidence" value="ECO:0007669"/>
    <property type="project" value="UniProtKB-KW"/>
</dbReference>
<dbReference type="SUPFAM" id="SSF56672">
    <property type="entry name" value="DNA/RNA polymerases"/>
    <property type="match status" value="1"/>
</dbReference>
<dbReference type="CDD" id="cd09274">
    <property type="entry name" value="RNase_HI_RT_Ty3"/>
    <property type="match status" value="1"/>
</dbReference>
<evidence type="ECO:0000259" key="8">
    <source>
        <dbReference type="Pfam" id="PF17917"/>
    </source>
</evidence>
<feature type="non-terminal residue" evidence="9">
    <location>
        <position position="1"/>
    </location>
</feature>
<evidence type="ECO:0000256" key="4">
    <source>
        <dbReference type="ARBA" id="ARBA00022759"/>
    </source>
</evidence>
<accession>A0A8S3HQ32</accession>
<feature type="domain" description="Reverse transcriptase RNase H-like" evidence="8">
    <location>
        <begin position="147"/>
        <end position="250"/>
    </location>
</feature>
<keyword evidence="5" id="KW-0378">Hydrolase</keyword>
<evidence type="ECO:0000259" key="7">
    <source>
        <dbReference type="Pfam" id="PF00078"/>
    </source>
</evidence>
<protein>
    <recommendedName>
        <fullName evidence="11">Reverse transcriptase/retrotransposon-derived protein RNase H-like domain-containing protein</fullName>
    </recommendedName>
</protein>
<dbReference type="Gene3D" id="3.10.10.10">
    <property type="entry name" value="HIV Type 1 Reverse Transcriptase, subunit A, domain 1"/>
    <property type="match status" value="1"/>
</dbReference>
<keyword evidence="2" id="KW-0548">Nucleotidyltransferase</keyword>
<dbReference type="GO" id="GO:0016787">
    <property type="term" value="F:hydrolase activity"/>
    <property type="evidence" value="ECO:0007669"/>
    <property type="project" value="UniProtKB-KW"/>
</dbReference>
<dbReference type="EMBL" id="CAJOBJ010332236">
    <property type="protein sequence ID" value="CAF5184365.1"/>
    <property type="molecule type" value="Genomic_DNA"/>
</dbReference>
<dbReference type="FunFam" id="3.10.20.370:FF:000001">
    <property type="entry name" value="Retrovirus-related Pol polyprotein from transposon 17.6-like protein"/>
    <property type="match status" value="1"/>
</dbReference>
<dbReference type="InterPro" id="IPR043128">
    <property type="entry name" value="Rev_trsase/Diguanyl_cyclase"/>
</dbReference>
<dbReference type="Pfam" id="PF17917">
    <property type="entry name" value="RT_RNaseH"/>
    <property type="match status" value="1"/>
</dbReference>
<organism evidence="9 10">
    <name type="scientific">Rotaria magnacalcarata</name>
    <dbReference type="NCBI Taxonomy" id="392030"/>
    <lineage>
        <taxon>Eukaryota</taxon>
        <taxon>Metazoa</taxon>
        <taxon>Spiralia</taxon>
        <taxon>Gnathifera</taxon>
        <taxon>Rotifera</taxon>
        <taxon>Eurotatoria</taxon>
        <taxon>Bdelloidea</taxon>
        <taxon>Philodinida</taxon>
        <taxon>Philodinidae</taxon>
        <taxon>Rotaria</taxon>
    </lineage>
</organism>
<name>A0A8S3HQ32_9BILA</name>